<name>A0ABP4JE23_9MICO</name>
<dbReference type="Pfam" id="PF00903">
    <property type="entry name" value="Glyoxalase"/>
    <property type="match status" value="1"/>
</dbReference>
<reference evidence="3" key="1">
    <citation type="journal article" date="2019" name="Int. J. Syst. Evol. Microbiol.">
        <title>The Global Catalogue of Microorganisms (GCM) 10K type strain sequencing project: providing services to taxonomists for standard genome sequencing and annotation.</title>
        <authorList>
            <consortium name="The Broad Institute Genomics Platform"/>
            <consortium name="The Broad Institute Genome Sequencing Center for Infectious Disease"/>
            <person name="Wu L."/>
            <person name="Ma J."/>
        </authorList>
    </citation>
    <scope>NUCLEOTIDE SEQUENCE [LARGE SCALE GENOMIC DNA]</scope>
    <source>
        <strain evidence="3">JCM 12398</strain>
    </source>
</reference>
<dbReference type="RefSeq" id="WP_343917120.1">
    <property type="nucleotide sequence ID" value="NZ_BAAAKK010000001.1"/>
</dbReference>
<sequence>MIGDSPLVQVAQRAVDLERAAAFYARLLDVPVAAAFDPPGLAFLVLGDTRLLLERGAPSALLYFAVDDLDARVEGLRASGVTIVTEPHTIFGHADATLGPAGTEERMAFIADSEGNTVALVEHRPGGRDDAARTTPGEDS</sequence>
<proteinExistence type="predicted"/>
<dbReference type="EMBL" id="BAAAKK010000001">
    <property type="protein sequence ID" value="GAA1418943.1"/>
    <property type="molecule type" value="Genomic_DNA"/>
</dbReference>
<dbReference type="InterPro" id="IPR004360">
    <property type="entry name" value="Glyas_Fos-R_dOase_dom"/>
</dbReference>
<comment type="caution">
    <text evidence="2">The sequence shown here is derived from an EMBL/GenBank/DDBJ whole genome shotgun (WGS) entry which is preliminary data.</text>
</comment>
<dbReference type="Proteomes" id="UP001501266">
    <property type="component" value="Unassembled WGS sequence"/>
</dbReference>
<dbReference type="Gene3D" id="3.10.180.10">
    <property type="entry name" value="2,3-Dihydroxybiphenyl 1,2-Dioxygenase, domain 1"/>
    <property type="match status" value="1"/>
</dbReference>
<dbReference type="InterPro" id="IPR037523">
    <property type="entry name" value="VOC_core"/>
</dbReference>
<protein>
    <submittedName>
        <fullName evidence="2">Glyoxalase</fullName>
    </submittedName>
</protein>
<evidence type="ECO:0000259" key="1">
    <source>
        <dbReference type="PROSITE" id="PS51819"/>
    </source>
</evidence>
<dbReference type="InterPro" id="IPR029068">
    <property type="entry name" value="Glyas_Bleomycin-R_OHBP_Dase"/>
</dbReference>
<organism evidence="2 3">
    <name type="scientific">Agrococcus citreus</name>
    <dbReference type="NCBI Taxonomy" id="84643"/>
    <lineage>
        <taxon>Bacteria</taxon>
        <taxon>Bacillati</taxon>
        <taxon>Actinomycetota</taxon>
        <taxon>Actinomycetes</taxon>
        <taxon>Micrococcales</taxon>
        <taxon>Microbacteriaceae</taxon>
        <taxon>Agrococcus</taxon>
    </lineage>
</organism>
<gene>
    <name evidence="2" type="ORF">GCM10009640_05730</name>
</gene>
<evidence type="ECO:0000313" key="2">
    <source>
        <dbReference type="EMBL" id="GAA1418943.1"/>
    </source>
</evidence>
<accession>A0ABP4JE23</accession>
<dbReference type="SUPFAM" id="SSF54593">
    <property type="entry name" value="Glyoxalase/Bleomycin resistance protein/Dihydroxybiphenyl dioxygenase"/>
    <property type="match status" value="1"/>
</dbReference>
<evidence type="ECO:0000313" key="3">
    <source>
        <dbReference type="Proteomes" id="UP001501266"/>
    </source>
</evidence>
<dbReference type="PROSITE" id="PS51819">
    <property type="entry name" value="VOC"/>
    <property type="match status" value="1"/>
</dbReference>
<feature type="domain" description="VOC" evidence="1">
    <location>
        <begin position="6"/>
        <end position="123"/>
    </location>
</feature>
<keyword evidence="3" id="KW-1185">Reference proteome</keyword>